<evidence type="ECO:0000313" key="5">
    <source>
        <dbReference type="Proteomes" id="UP000244855"/>
    </source>
</evidence>
<keyword evidence="5" id="KW-1185">Reference proteome</keyword>
<dbReference type="PANTHER" id="PTHR12857">
    <property type="entry name" value="CXXC MOTIF CONTAINING ZINC BINDING PROTEIN"/>
    <property type="match status" value="1"/>
</dbReference>
<dbReference type="GO" id="GO:0008270">
    <property type="term" value="F:zinc ion binding"/>
    <property type="evidence" value="ECO:0007669"/>
    <property type="project" value="TreeGrafter"/>
</dbReference>
<sequence length="161" mass="18071">MVLALALSAELTGVTDLRPLDTEDSPFHYTFKVQCTSCRETHPNWVTLNRFEMNEVSGSRGEANFVWKCKNCKREHSANIKAAPASYEQSDPPKTVNVLEFDCRGLEFTEFKADGEFLATGAESGTKFTGVDLSEGEWFDYDEKAGEEVSITNVKWSVRRA</sequence>
<keyword evidence="3" id="KW-0862">Zinc</keyword>
<reference evidence="4 5" key="1">
    <citation type="journal article" date="2018" name="Sci. Rep.">
        <title>Comparative genomics provides insights into the lifestyle and reveals functional heterogeneity of dark septate endophytic fungi.</title>
        <authorList>
            <person name="Knapp D.G."/>
            <person name="Nemeth J.B."/>
            <person name="Barry K."/>
            <person name="Hainaut M."/>
            <person name="Henrissat B."/>
            <person name="Johnson J."/>
            <person name="Kuo A."/>
            <person name="Lim J.H.P."/>
            <person name="Lipzen A."/>
            <person name="Nolan M."/>
            <person name="Ohm R.A."/>
            <person name="Tamas L."/>
            <person name="Grigoriev I.V."/>
            <person name="Spatafora J.W."/>
            <person name="Nagy L.G."/>
            <person name="Kovacs G.M."/>
        </authorList>
    </citation>
    <scope>NUCLEOTIDE SEQUENCE [LARGE SCALE GENOMIC DNA]</scope>
    <source>
        <strain evidence="4 5">DSE2036</strain>
    </source>
</reference>
<comment type="similarity">
    <text evidence="1">Belongs to the UPF0587 family.</text>
</comment>
<accession>A0A2V1DRU0</accession>
<evidence type="ECO:0000256" key="3">
    <source>
        <dbReference type="ARBA" id="ARBA00022833"/>
    </source>
</evidence>
<name>A0A2V1DRU0_9PLEO</name>
<dbReference type="EMBL" id="KZ805383">
    <property type="protein sequence ID" value="PVH99914.1"/>
    <property type="molecule type" value="Genomic_DNA"/>
</dbReference>
<protein>
    <submittedName>
        <fullName evidence="4">DUF866-domain-containing protein</fullName>
    </submittedName>
</protein>
<dbReference type="STRING" id="97972.A0A2V1DRU0"/>
<dbReference type="Pfam" id="PF05907">
    <property type="entry name" value="CXXC_Zn-b_euk"/>
    <property type="match status" value="1"/>
</dbReference>
<dbReference type="SUPFAM" id="SSF141678">
    <property type="entry name" value="MAL13P1.257-like"/>
    <property type="match status" value="1"/>
</dbReference>
<dbReference type="PANTHER" id="PTHR12857:SF0">
    <property type="entry name" value="CXXC MOTIF CONTAINING ZINC BINDING PROTEIN"/>
    <property type="match status" value="1"/>
</dbReference>
<dbReference type="AlphaFoldDB" id="A0A2V1DRU0"/>
<dbReference type="Proteomes" id="UP000244855">
    <property type="component" value="Unassembled WGS sequence"/>
</dbReference>
<proteinExistence type="inferred from homology"/>
<evidence type="ECO:0000313" key="4">
    <source>
        <dbReference type="EMBL" id="PVH99914.1"/>
    </source>
</evidence>
<keyword evidence="2" id="KW-0479">Metal-binding</keyword>
<organism evidence="4 5">
    <name type="scientific">Periconia macrospinosa</name>
    <dbReference type="NCBI Taxonomy" id="97972"/>
    <lineage>
        <taxon>Eukaryota</taxon>
        <taxon>Fungi</taxon>
        <taxon>Dikarya</taxon>
        <taxon>Ascomycota</taxon>
        <taxon>Pezizomycotina</taxon>
        <taxon>Dothideomycetes</taxon>
        <taxon>Pleosporomycetidae</taxon>
        <taxon>Pleosporales</taxon>
        <taxon>Massarineae</taxon>
        <taxon>Periconiaceae</taxon>
        <taxon>Periconia</taxon>
    </lineage>
</organism>
<evidence type="ECO:0000256" key="2">
    <source>
        <dbReference type="ARBA" id="ARBA00022723"/>
    </source>
</evidence>
<gene>
    <name evidence="4" type="ORF">DM02DRAFT_415361</name>
</gene>
<dbReference type="InterPro" id="IPR008584">
    <property type="entry name" value="CXXC_Zn-binding_euk"/>
</dbReference>
<evidence type="ECO:0000256" key="1">
    <source>
        <dbReference type="ARBA" id="ARBA00007818"/>
    </source>
</evidence>
<dbReference type="OrthoDB" id="10248838at2759"/>